<organism evidence="1 2">
    <name type="scientific">Allomyces macrogynus (strain ATCC 38327)</name>
    <name type="common">Allomyces javanicus var. macrogynus</name>
    <dbReference type="NCBI Taxonomy" id="578462"/>
    <lineage>
        <taxon>Eukaryota</taxon>
        <taxon>Fungi</taxon>
        <taxon>Fungi incertae sedis</taxon>
        <taxon>Blastocladiomycota</taxon>
        <taxon>Blastocladiomycetes</taxon>
        <taxon>Blastocladiales</taxon>
        <taxon>Blastocladiaceae</taxon>
        <taxon>Allomyces</taxon>
    </lineage>
</organism>
<proteinExistence type="predicted"/>
<dbReference type="VEuPathDB" id="FungiDB:AMAG_19631"/>
<evidence type="ECO:0000313" key="1">
    <source>
        <dbReference type="EMBL" id="KNE67492.1"/>
    </source>
</evidence>
<name>A0A0L0SYC0_ALLM3</name>
<dbReference type="EMBL" id="GG745353">
    <property type="protein sequence ID" value="KNE67492.1"/>
    <property type="molecule type" value="Genomic_DNA"/>
</dbReference>
<accession>A0A0L0SYC0</accession>
<dbReference type="Proteomes" id="UP000054350">
    <property type="component" value="Unassembled WGS sequence"/>
</dbReference>
<protein>
    <submittedName>
        <fullName evidence="1">Uncharacterized protein</fullName>
    </submittedName>
</protein>
<gene>
    <name evidence="1" type="ORF">AMAG_19631</name>
</gene>
<evidence type="ECO:0000313" key="2">
    <source>
        <dbReference type="Proteomes" id="UP000054350"/>
    </source>
</evidence>
<reference evidence="1 2" key="1">
    <citation type="submission" date="2009-11" db="EMBL/GenBank/DDBJ databases">
        <title>Annotation of Allomyces macrogynus ATCC 38327.</title>
        <authorList>
            <consortium name="The Broad Institute Genome Sequencing Platform"/>
            <person name="Russ C."/>
            <person name="Cuomo C."/>
            <person name="Burger G."/>
            <person name="Gray M.W."/>
            <person name="Holland P.W.H."/>
            <person name="King N."/>
            <person name="Lang F.B.F."/>
            <person name="Roger A.J."/>
            <person name="Ruiz-Trillo I."/>
            <person name="Young S.K."/>
            <person name="Zeng Q."/>
            <person name="Gargeya S."/>
            <person name="Fitzgerald M."/>
            <person name="Haas B."/>
            <person name="Abouelleil A."/>
            <person name="Alvarado L."/>
            <person name="Arachchi H.M."/>
            <person name="Berlin A."/>
            <person name="Chapman S.B."/>
            <person name="Gearin G."/>
            <person name="Goldberg J."/>
            <person name="Griggs A."/>
            <person name="Gujja S."/>
            <person name="Hansen M."/>
            <person name="Heiman D."/>
            <person name="Howarth C."/>
            <person name="Larimer J."/>
            <person name="Lui A."/>
            <person name="MacDonald P.J.P."/>
            <person name="McCowen C."/>
            <person name="Montmayeur A."/>
            <person name="Murphy C."/>
            <person name="Neiman D."/>
            <person name="Pearson M."/>
            <person name="Priest M."/>
            <person name="Roberts A."/>
            <person name="Saif S."/>
            <person name="Shea T."/>
            <person name="Sisk P."/>
            <person name="Stolte C."/>
            <person name="Sykes S."/>
            <person name="Wortman J."/>
            <person name="Nusbaum C."/>
            <person name="Birren B."/>
        </authorList>
    </citation>
    <scope>NUCLEOTIDE SEQUENCE [LARGE SCALE GENOMIC DNA]</scope>
    <source>
        <strain evidence="1 2">ATCC 38327</strain>
    </source>
</reference>
<dbReference type="AlphaFoldDB" id="A0A0L0SYC0"/>
<keyword evidence="2" id="KW-1185">Reference proteome</keyword>
<sequence>MGKDMLTCCKQLDAIYCKYMAPKCKWIYDWFMENLMSCLYECVFAHVECWHKTVSASSIWDIMHLMKLTFKTIEKHMIQMCMVEVLYQPAQVDPSLTAIY</sequence>
<reference evidence="2" key="2">
    <citation type="submission" date="2009-11" db="EMBL/GenBank/DDBJ databases">
        <title>The Genome Sequence of Allomyces macrogynus strain ATCC 38327.</title>
        <authorList>
            <consortium name="The Broad Institute Genome Sequencing Platform"/>
            <person name="Russ C."/>
            <person name="Cuomo C."/>
            <person name="Shea T."/>
            <person name="Young S.K."/>
            <person name="Zeng Q."/>
            <person name="Koehrsen M."/>
            <person name="Haas B."/>
            <person name="Borodovsky M."/>
            <person name="Guigo R."/>
            <person name="Alvarado L."/>
            <person name="Berlin A."/>
            <person name="Borenstein D."/>
            <person name="Chen Z."/>
            <person name="Engels R."/>
            <person name="Freedman E."/>
            <person name="Gellesch M."/>
            <person name="Goldberg J."/>
            <person name="Griggs A."/>
            <person name="Gujja S."/>
            <person name="Heiman D."/>
            <person name="Hepburn T."/>
            <person name="Howarth C."/>
            <person name="Jen D."/>
            <person name="Larson L."/>
            <person name="Lewis B."/>
            <person name="Mehta T."/>
            <person name="Park D."/>
            <person name="Pearson M."/>
            <person name="Roberts A."/>
            <person name="Saif S."/>
            <person name="Shenoy N."/>
            <person name="Sisk P."/>
            <person name="Stolte C."/>
            <person name="Sykes S."/>
            <person name="Walk T."/>
            <person name="White J."/>
            <person name="Yandava C."/>
            <person name="Burger G."/>
            <person name="Gray M.W."/>
            <person name="Holland P.W.H."/>
            <person name="King N."/>
            <person name="Lang F.B.F."/>
            <person name="Roger A.J."/>
            <person name="Ruiz-Trillo I."/>
            <person name="Lander E."/>
            <person name="Nusbaum C."/>
        </authorList>
    </citation>
    <scope>NUCLEOTIDE SEQUENCE [LARGE SCALE GENOMIC DNA]</scope>
    <source>
        <strain evidence="2">ATCC 38327</strain>
    </source>
</reference>